<feature type="chain" id="PRO_5032285239" description="Peptidase A1 domain-containing protein" evidence="8">
    <location>
        <begin position="29"/>
        <end position="448"/>
    </location>
</feature>
<evidence type="ECO:0000256" key="7">
    <source>
        <dbReference type="RuleBase" id="RU000454"/>
    </source>
</evidence>
<keyword evidence="3 7" id="KW-0064">Aspartyl protease</keyword>
<evidence type="ECO:0000256" key="2">
    <source>
        <dbReference type="ARBA" id="ARBA00022670"/>
    </source>
</evidence>
<dbReference type="PROSITE" id="PS00141">
    <property type="entry name" value="ASP_PROTEASE"/>
    <property type="match status" value="1"/>
</dbReference>
<feature type="domain" description="Peptidase A1" evidence="9">
    <location>
        <begin position="103"/>
        <end position="440"/>
    </location>
</feature>
<dbReference type="Proteomes" id="UP000626092">
    <property type="component" value="Unassembled WGS sequence"/>
</dbReference>
<organism evidence="10 11">
    <name type="scientific">Rhododendron simsii</name>
    <name type="common">Sims's rhododendron</name>
    <dbReference type="NCBI Taxonomy" id="118357"/>
    <lineage>
        <taxon>Eukaryota</taxon>
        <taxon>Viridiplantae</taxon>
        <taxon>Streptophyta</taxon>
        <taxon>Embryophyta</taxon>
        <taxon>Tracheophyta</taxon>
        <taxon>Spermatophyta</taxon>
        <taxon>Magnoliopsida</taxon>
        <taxon>eudicotyledons</taxon>
        <taxon>Gunneridae</taxon>
        <taxon>Pentapetalae</taxon>
        <taxon>asterids</taxon>
        <taxon>Ericales</taxon>
        <taxon>Ericaceae</taxon>
        <taxon>Ericoideae</taxon>
        <taxon>Rhodoreae</taxon>
        <taxon>Rhododendron</taxon>
    </lineage>
</organism>
<dbReference type="PANTHER" id="PTHR47967">
    <property type="entry name" value="OS07G0603500 PROTEIN-RELATED"/>
    <property type="match status" value="1"/>
</dbReference>
<dbReference type="GO" id="GO:0006508">
    <property type="term" value="P:proteolysis"/>
    <property type="evidence" value="ECO:0007669"/>
    <property type="project" value="UniProtKB-KW"/>
</dbReference>
<comment type="caution">
    <text evidence="10">The sequence shown here is derived from an EMBL/GenBank/DDBJ whole genome shotgun (WGS) entry which is preliminary data.</text>
</comment>
<keyword evidence="2 7" id="KW-0645">Protease</keyword>
<dbReference type="AlphaFoldDB" id="A0A834HAS3"/>
<dbReference type="InterPro" id="IPR034161">
    <property type="entry name" value="Pepsin-like_plant"/>
</dbReference>
<evidence type="ECO:0000313" key="11">
    <source>
        <dbReference type="Proteomes" id="UP000626092"/>
    </source>
</evidence>
<evidence type="ECO:0000256" key="3">
    <source>
        <dbReference type="ARBA" id="ARBA00022750"/>
    </source>
</evidence>
<dbReference type="Gene3D" id="2.40.70.10">
    <property type="entry name" value="Acid Proteases"/>
    <property type="match status" value="2"/>
</dbReference>
<dbReference type="GO" id="GO:0004190">
    <property type="term" value="F:aspartic-type endopeptidase activity"/>
    <property type="evidence" value="ECO:0007669"/>
    <property type="project" value="UniProtKB-KW"/>
</dbReference>
<dbReference type="InterPro" id="IPR051708">
    <property type="entry name" value="Plant_Aspart_Prot_A1"/>
</dbReference>
<dbReference type="InterPro" id="IPR021109">
    <property type="entry name" value="Peptidase_aspartic_dom_sf"/>
</dbReference>
<dbReference type="OrthoDB" id="660550at2759"/>
<sequence>MASSPPSLSSLLFLTLALILISISPAFSTSRQALDHHHQDQLMKTGFKVTLNHIDSGESFAKSERLYRAVKRSSARLQKFNEMVTTANSPELTTTVYAGPGAYLMNFSIGTPPNSYSGFMDTGSDLIWTQCQPCLECAPQSDPLFDPKKSCSFSNVSCTSQYCRDLLPDSNCNPFYGCVYIYGYGSGVTSGFLGTETFAFENVKVPNITFGCGLFNLGFGTEGLIGLGRGPLSLISQLSEPKFSYCLTSYGDAIPSTLLVGAEQIGVGPNQTTLLLQNRLLPTFYYLSLEGITVGSVKLPINKTVFEIQRDGLGGVILDSGTTITYLEFSAYILLAEQFISQVKLPRVNVYNVTGLSLCFKLPPNNVSVVLPKLIFHFTGVDVDLPTENYFLGNSSIFIPGLGVTCLAIEPSFGISIYGNIQQQNYKVLYDLSKNTVSFTPMQCDKYY</sequence>
<dbReference type="InterPro" id="IPR001969">
    <property type="entry name" value="Aspartic_peptidase_AS"/>
</dbReference>
<dbReference type="GO" id="GO:0005576">
    <property type="term" value="C:extracellular region"/>
    <property type="evidence" value="ECO:0007669"/>
    <property type="project" value="TreeGrafter"/>
</dbReference>
<accession>A0A834HAS3</accession>
<dbReference type="CDD" id="cd05476">
    <property type="entry name" value="pepsin_A_like_plant"/>
    <property type="match status" value="1"/>
</dbReference>
<feature type="signal peptide" evidence="8">
    <location>
        <begin position="1"/>
        <end position="28"/>
    </location>
</feature>
<evidence type="ECO:0000256" key="5">
    <source>
        <dbReference type="ARBA" id="ARBA00023180"/>
    </source>
</evidence>
<protein>
    <recommendedName>
        <fullName evidence="9">Peptidase A1 domain-containing protein</fullName>
    </recommendedName>
</protein>
<keyword evidence="4 7" id="KW-0378">Hydrolase</keyword>
<dbReference type="InterPro" id="IPR033121">
    <property type="entry name" value="PEPTIDASE_A1"/>
</dbReference>
<dbReference type="InterPro" id="IPR032799">
    <property type="entry name" value="TAXi_C"/>
</dbReference>
<dbReference type="EMBL" id="WJXA01000002">
    <property type="protein sequence ID" value="KAF7150592.1"/>
    <property type="molecule type" value="Genomic_DNA"/>
</dbReference>
<keyword evidence="5" id="KW-0325">Glycoprotein</keyword>
<dbReference type="FunFam" id="2.40.70.10:FF:000033">
    <property type="entry name" value="Aspartyl protease family protein"/>
    <property type="match status" value="1"/>
</dbReference>
<name>A0A834HAS3_RHOSS</name>
<feature type="active site" evidence="6">
    <location>
        <position position="121"/>
    </location>
</feature>
<comment type="similarity">
    <text evidence="1 7">Belongs to the peptidase A1 family.</text>
</comment>
<evidence type="ECO:0000259" key="9">
    <source>
        <dbReference type="PROSITE" id="PS51767"/>
    </source>
</evidence>
<dbReference type="InterPro" id="IPR032861">
    <property type="entry name" value="TAXi_N"/>
</dbReference>
<keyword evidence="8" id="KW-0732">Signal</keyword>
<dbReference type="SUPFAM" id="SSF50630">
    <property type="entry name" value="Acid proteases"/>
    <property type="match status" value="1"/>
</dbReference>
<evidence type="ECO:0000256" key="4">
    <source>
        <dbReference type="ARBA" id="ARBA00022801"/>
    </source>
</evidence>
<dbReference type="Pfam" id="PF14543">
    <property type="entry name" value="TAXi_N"/>
    <property type="match status" value="1"/>
</dbReference>
<dbReference type="Pfam" id="PF14541">
    <property type="entry name" value="TAXi_C"/>
    <property type="match status" value="1"/>
</dbReference>
<feature type="active site" evidence="6">
    <location>
        <position position="319"/>
    </location>
</feature>
<dbReference type="PROSITE" id="PS51767">
    <property type="entry name" value="PEPTIDASE_A1"/>
    <property type="match status" value="1"/>
</dbReference>
<gene>
    <name evidence="10" type="ORF">RHSIM_Rhsim02G0214400</name>
</gene>
<dbReference type="PANTHER" id="PTHR47967:SF23">
    <property type="entry name" value="OS04G0448300 PROTEIN"/>
    <property type="match status" value="1"/>
</dbReference>
<evidence type="ECO:0000256" key="1">
    <source>
        <dbReference type="ARBA" id="ARBA00007447"/>
    </source>
</evidence>
<evidence type="ECO:0000256" key="6">
    <source>
        <dbReference type="PIRSR" id="PIRSR601461-1"/>
    </source>
</evidence>
<reference evidence="10" key="1">
    <citation type="submission" date="2019-11" db="EMBL/GenBank/DDBJ databases">
        <authorList>
            <person name="Liu Y."/>
            <person name="Hou J."/>
            <person name="Li T.-Q."/>
            <person name="Guan C.-H."/>
            <person name="Wu X."/>
            <person name="Wu H.-Z."/>
            <person name="Ling F."/>
            <person name="Zhang R."/>
            <person name="Shi X.-G."/>
            <person name="Ren J.-P."/>
            <person name="Chen E.-F."/>
            <person name="Sun J.-M."/>
        </authorList>
    </citation>
    <scope>NUCLEOTIDE SEQUENCE</scope>
    <source>
        <strain evidence="10">Adult_tree_wgs_1</strain>
        <tissue evidence="10">Leaves</tissue>
    </source>
</reference>
<proteinExistence type="inferred from homology"/>
<evidence type="ECO:0000313" key="10">
    <source>
        <dbReference type="EMBL" id="KAF7150592.1"/>
    </source>
</evidence>
<keyword evidence="11" id="KW-1185">Reference proteome</keyword>
<evidence type="ECO:0000256" key="8">
    <source>
        <dbReference type="SAM" id="SignalP"/>
    </source>
</evidence>
<dbReference type="InterPro" id="IPR001461">
    <property type="entry name" value="Aspartic_peptidase_A1"/>
</dbReference>
<dbReference type="PRINTS" id="PR00792">
    <property type="entry name" value="PEPSIN"/>
</dbReference>